<comment type="similarity">
    <text evidence="1">Belongs to the glycosyltransferase group 1 family.</text>
</comment>
<dbReference type="PANTHER" id="PTHR42755">
    <property type="entry name" value="3-DEOXY-MANNO-OCTULOSONATE CYTIDYLYLTRANSFERASE"/>
    <property type="match status" value="1"/>
</dbReference>
<comment type="pathway">
    <text evidence="1">Bacterial outer membrane biogenesis; LPS core biosynthesis.</text>
</comment>
<name>A0ABS1E872_9GAMM</name>
<keyword evidence="3" id="KW-1185">Reference proteome</keyword>
<keyword evidence="1" id="KW-1003">Cell membrane</keyword>
<organism evidence="2 3">
    <name type="scientific">Halorhodospira neutriphila</name>
    <dbReference type="NCBI Taxonomy" id="168379"/>
    <lineage>
        <taxon>Bacteria</taxon>
        <taxon>Pseudomonadati</taxon>
        <taxon>Pseudomonadota</taxon>
        <taxon>Gammaproteobacteria</taxon>
        <taxon>Chromatiales</taxon>
        <taxon>Ectothiorhodospiraceae</taxon>
        <taxon>Halorhodospira</taxon>
    </lineage>
</organism>
<comment type="caution">
    <text evidence="2">The sequence shown here is derived from an EMBL/GenBank/DDBJ whole genome shotgun (WGS) entry which is preliminary data.</text>
</comment>
<dbReference type="Gene3D" id="3.40.50.2000">
    <property type="entry name" value="Glycogen Phosphorylase B"/>
    <property type="match status" value="1"/>
</dbReference>
<evidence type="ECO:0000313" key="3">
    <source>
        <dbReference type="Proteomes" id="UP000738126"/>
    </source>
</evidence>
<protein>
    <recommendedName>
        <fullName evidence="1">3-deoxy-D-manno-octulosonic acid transferase</fullName>
        <shortName evidence="1">Kdo transferase</shortName>
        <ecNumber evidence="1">2.4.99.12</ecNumber>
    </recommendedName>
    <alternativeName>
        <fullName evidence="1">Lipid IV(A) 3-deoxy-D-manno-octulosonic acid transferase</fullName>
    </alternativeName>
</protein>
<comment type="subcellular location">
    <subcellularLocation>
        <location evidence="1">Cell membrane</location>
    </subcellularLocation>
</comment>
<accession>A0ABS1E872</accession>
<proteinExistence type="inferred from homology"/>
<reference evidence="2 3" key="1">
    <citation type="journal article" date="2020" name="Microorganisms">
        <title>Osmotic Adaptation and Compatible Solute Biosynthesis of Phototrophic Bacteria as Revealed from Genome Analyses.</title>
        <authorList>
            <person name="Imhoff J.F."/>
            <person name="Rahn T."/>
            <person name="Kunzel S."/>
            <person name="Keller A."/>
            <person name="Neulinger S.C."/>
        </authorList>
    </citation>
    <scope>NUCLEOTIDE SEQUENCE [LARGE SCALE GENOMIC DNA]</scope>
    <source>
        <strain evidence="2 3">DSM 15116</strain>
    </source>
</reference>
<dbReference type="Proteomes" id="UP000738126">
    <property type="component" value="Unassembled WGS sequence"/>
</dbReference>
<keyword evidence="1" id="KW-0808">Transferase</keyword>
<keyword evidence="1" id="KW-0448">Lipopolysaccharide biosynthesis</keyword>
<sequence length="266" mass="28008">MAFRERPSQAGPGPTLEIRENQPLDRYRLAGRAVREALGRQRRVWIATGIHPEEVAALATAFIRLESRHPGMLLVIAPERPGQCSTIYARLRIEGGFQVRRHSDGHGCDAGTQIYLLDTPGELRAFQAAADAAFIGSSFVTAGVADPTGPAMAGVPMVMGPYAEADEGAHDPGIQARVQRLVQSGGLRRACDPLELSAALDGLLVDGQLSRALGECARRALEASLPASPAPAPGAAGHRALAQRGLGSAGPFPVNCPDTHPNVVLQ</sequence>
<dbReference type="RefSeq" id="WP_200257998.1">
    <property type="nucleotide sequence ID" value="NZ_NRSH01000055.1"/>
</dbReference>
<evidence type="ECO:0000256" key="1">
    <source>
        <dbReference type="RuleBase" id="RU365103"/>
    </source>
</evidence>
<keyword evidence="1" id="KW-0472">Membrane</keyword>
<dbReference type="InterPro" id="IPR039901">
    <property type="entry name" value="Kdotransferase"/>
</dbReference>
<evidence type="ECO:0000313" key="2">
    <source>
        <dbReference type="EMBL" id="MBK1726626.1"/>
    </source>
</evidence>
<dbReference type="EC" id="2.4.99.12" evidence="1"/>
<dbReference type="EMBL" id="NRSH01000055">
    <property type="protein sequence ID" value="MBK1726626.1"/>
    <property type="molecule type" value="Genomic_DNA"/>
</dbReference>
<gene>
    <name evidence="2" type="ORF">CKO13_06220</name>
</gene>
<dbReference type="PANTHER" id="PTHR42755:SF1">
    <property type="entry name" value="3-DEOXY-D-MANNO-OCTULOSONIC ACID TRANSFERASE, MITOCHONDRIAL-RELATED"/>
    <property type="match status" value="1"/>
</dbReference>
<comment type="catalytic activity">
    <reaction evidence="1">
        <text>lipid IVA (E. coli) + CMP-3-deoxy-beta-D-manno-octulosonate = alpha-Kdo-(2-&gt;6)-lipid IVA (E. coli) + CMP + H(+)</text>
        <dbReference type="Rhea" id="RHEA:28066"/>
        <dbReference type="ChEBI" id="CHEBI:15378"/>
        <dbReference type="ChEBI" id="CHEBI:58603"/>
        <dbReference type="ChEBI" id="CHEBI:60364"/>
        <dbReference type="ChEBI" id="CHEBI:60377"/>
        <dbReference type="ChEBI" id="CHEBI:85987"/>
        <dbReference type="EC" id="2.4.99.12"/>
    </reaction>
</comment>
<comment type="function">
    <text evidence="1">Involved in lipopolysaccharide (LPS) biosynthesis. Catalyzes the transfer of 3-deoxy-D-manno-octulosonate (Kdo) residue(s) from CMP-Kdo to lipid IV(A), the tetraacyldisaccharide-1,4'-bisphosphate precursor of lipid A.</text>
</comment>